<protein>
    <submittedName>
        <fullName evidence="2">Uncharacterized protein</fullName>
    </submittedName>
</protein>
<dbReference type="EMBL" id="VDMD01000080">
    <property type="protein sequence ID" value="TRM56095.1"/>
    <property type="molecule type" value="Genomic_DNA"/>
</dbReference>
<name>A0A550BU80_9AGAR</name>
<evidence type="ECO:0000313" key="3">
    <source>
        <dbReference type="Proteomes" id="UP000320762"/>
    </source>
</evidence>
<sequence>MTCIMYRCPCLKLQDYVASIHKRTRPQLSRRQNTGPRRQNTGPRRQNTGPRPAYQHCGRQLTPYGSISSCDLVAS</sequence>
<proteinExistence type="predicted"/>
<dbReference type="AlphaFoldDB" id="A0A550BU80"/>
<evidence type="ECO:0000256" key="1">
    <source>
        <dbReference type="SAM" id="MobiDB-lite"/>
    </source>
</evidence>
<evidence type="ECO:0000313" key="2">
    <source>
        <dbReference type="EMBL" id="TRM56095.1"/>
    </source>
</evidence>
<organism evidence="2 3">
    <name type="scientific">Schizophyllum amplum</name>
    <dbReference type="NCBI Taxonomy" id="97359"/>
    <lineage>
        <taxon>Eukaryota</taxon>
        <taxon>Fungi</taxon>
        <taxon>Dikarya</taxon>
        <taxon>Basidiomycota</taxon>
        <taxon>Agaricomycotina</taxon>
        <taxon>Agaricomycetes</taxon>
        <taxon>Agaricomycetidae</taxon>
        <taxon>Agaricales</taxon>
        <taxon>Schizophyllaceae</taxon>
        <taxon>Schizophyllum</taxon>
    </lineage>
</organism>
<reference evidence="2 3" key="1">
    <citation type="journal article" date="2019" name="New Phytol.">
        <title>Comparative genomics reveals unique wood-decay strategies and fruiting body development in the Schizophyllaceae.</title>
        <authorList>
            <person name="Almasi E."/>
            <person name="Sahu N."/>
            <person name="Krizsan K."/>
            <person name="Balint B."/>
            <person name="Kovacs G.M."/>
            <person name="Kiss B."/>
            <person name="Cseklye J."/>
            <person name="Drula E."/>
            <person name="Henrissat B."/>
            <person name="Nagy I."/>
            <person name="Chovatia M."/>
            <person name="Adam C."/>
            <person name="LaButti K."/>
            <person name="Lipzen A."/>
            <person name="Riley R."/>
            <person name="Grigoriev I.V."/>
            <person name="Nagy L.G."/>
        </authorList>
    </citation>
    <scope>NUCLEOTIDE SEQUENCE [LARGE SCALE GENOMIC DNA]</scope>
    <source>
        <strain evidence="2 3">NL-1724</strain>
    </source>
</reference>
<feature type="compositionally biased region" description="Polar residues" evidence="1">
    <location>
        <begin position="26"/>
        <end position="49"/>
    </location>
</feature>
<feature type="region of interest" description="Disordered" evidence="1">
    <location>
        <begin position="22"/>
        <end position="60"/>
    </location>
</feature>
<dbReference type="Proteomes" id="UP000320762">
    <property type="component" value="Unassembled WGS sequence"/>
</dbReference>
<accession>A0A550BU80</accession>
<comment type="caution">
    <text evidence="2">The sequence shown here is derived from an EMBL/GenBank/DDBJ whole genome shotgun (WGS) entry which is preliminary data.</text>
</comment>
<keyword evidence="3" id="KW-1185">Reference proteome</keyword>
<gene>
    <name evidence="2" type="ORF">BD626DRAFT_520803</name>
</gene>